<evidence type="ECO:0000256" key="8">
    <source>
        <dbReference type="SAM" id="MobiDB-lite"/>
    </source>
</evidence>
<evidence type="ECO:0000313" key="11">
    <source>
        <dbReference type="EMBL" id="MBB2985728.1"/>
    </source>
</evidence>
<comment type="subcellular location">
    <subcellularLocation>
        <location evidence="1">Membrane</location>
        <topology evidence="1">Multi-pass membrane protein</topology>
    </subcellularLocation>
</comment>
<dbReference type="RefSeq" id="WP_184508596.1">
    <property type="nucleotide sequence ID" value="NZ_JACHVT010000002.1"/>
</dbReference>
<feature type="chain" id="PRO_5038994869" evidence="9">
    <location>
        <begin position="28"/>
        <end position="1647"/>
    </location>
</feature>
<feature type="region of interest" description="Disordered" evidence="8">
    <location>
        <begin position="1594"/>
        <end position="1629"/>
    </location>
</feature>
<evidence type="ECO:0000256" key="5">
    <source>
        <dbReference type="ARBA" id="ARBA00022989"/>
    </source>
</evidence>
<dbReference type="InterPro" id="IPR035986">
    <property type="entry name" value="PKD_dom_sf"/>
</dbReference>
<dbReference type="InterPro" id="IPR006558">
    <property type="entry name" value="LamG-like"/>
</dbReference>
<dbReference type="PANTHER" id="PTHR46730:SF1">
    <property type="entry name" value="PLAT DOMAIN-CONTAINING PROTEIN"/>
    <property type="match status" value="1"/>
</dbReference>
<dbReference type="InterPro" id="IPR011047">
    <property type="entry name" value="Quinoprotein_ADH-like_sf"/>
</dbReference>
<dbReference type="InterPro" id="IPR013783">
    <property type="entry name" value="Ig-like_fold"/>
</dbReference>
<organism evidence="11 12">
    <name type="scientific">Terracoccus luteus</name>
    <dbReference type="NCBI Taxonomy" id="53356"/>
    <lineage>
        <taxon>Bacteria</taxon>
        <taxon>Bacillati</taxon>
        <taxon>Actinomycetota</taxon>
        <taxon>Actinomycetes</taxon>
        <taxon>Micrococcales</taxon>
        <taxon>Intrasporangiaceae</taxon>
        <taxon>Terracoccus</taxon>
    </lineage>
</organism>
<feature type="domain" description="PKD" evidence="10">
    <location>
        <begin position="1347"/>
        <end position="1434"/>
    </location>
</feature>
<evidence type="ECO:0000256" key="4">
    <source>
        <dbReference type="ARBA" id="ARBA00022737"/>
    </source>
</evidence>
<feature type="domain" description="PKD" evidence="10">
    <location>
        <begin position="1014"/>
        <end position="1093"/>
    </location>
</feature>
<dbReference type="Proteomes" id="UP000590811">
    <property type="component" value="Unassembled WGS sequence"/>
</dbReference>
<evidence type="ECO:0000256" key="6">
    <source>
        <dbReference type="ARBA" id="ARBA00023136"/>
    </source>
</evidence>
<accession>A0A839PN62</accession>
<sequence>MNSISTRARRALSAAVGLVLVAGGVVAMPSAAQADDVVPPPPAAEAPLPQPVSADALPTAQMNGVAWKQVIVGNTVYVGGNFTQARPAGSAPGTNTVARTHLMAYDITTGVMTSWAPVLNGQVKDLAASPDGKRLYATGSFTTVNGQNRYRFAAFDLPAGTLSALSPGLNSAGQSVAATNTTVYMGGYFTNVGSSLRSRLAAVNAKTGAVLPFAPAIDDGQVSALVASPDGQSVVAGGNFTSVAGSSANGYGLARFAADTGAVLPLPVNSEVRNGGAESGITSLATDGTSFYGSGYHFGGGGNVEGSFAANWSDGALRWLEDCHGDTYSVFPVGNVVYSASHKHYCGNSGGFPQASPKWEFYHSTATTNDVRGANTRDIYGYPDHVGTPRPEFLAFFPRTDVGTFTGKSQATWNVTGNDQYVAYGGEFPRVNGVGQQGLVRYAVRSIAPNKQGPRNPGVDLDPKAVSFSSGAARVSFTTTYDYDDTKLTYKLYRDSESSTPLFNDTIDTPFWKPVTKSVTDAGMVAGSTHRYRLVVSDPSGNTTKTNWVSVTISDAAVSPYVDAVLKDGASSLWRLGEADGSTGYDWAGASDLGLTGGFTRGADGAVPGNAATTFNGTDGTAGTQTPIPGPNVFSVEAWFKTTSTTGGKIIGFGDQKAGLSNNYDRHAYMDPQGRVTFGVYNGNTVTVTTPNALNDGQWHQVVGTMEATGVTLYVDGKRIGRNTGASSAQPYDGYWRVGGDRQWNGSEWFNGSIDDAAVYSNVLTLQQVQDHFQKSGRDLNLPTEPKDAYGKAVWASTPDLYWRLGESNGPTAQDSSVNDMPGTLTGGYGLGASGAVTGTTDTAATLNGWDGGIYTNKLVANPTVYTEELWFKTTTNRGGKIIGFGCAQTGGSGCYDRHVWMKDDGTLTFGVWTGFENNISTSDRFNDGQWHHLVASQGPSGMALYVDGNLKGTNPQNTQQAYDGYWRVGGDTTWGGNSSNYFEGAVDEVAVYSSVLSDATVKAHFAAGGGQLPNQLPTAAFTTDVSGRDVAFDGSGSADPDGSIASYAWDFGDGATSTEAKPTHRYTVSGKQTITLTVTDDRGGKATVTHDVDLNLAPQAKLTSQVSNLVVAFDGSGSSDTDGSVASYAWDFGDGQTSTEQKPGHTYAAAGSYDVTLVVKDDKGLASSAATGSVTVAPNKAPVAAFAASVDNLVVAFDGSGSSDADGSVASYAWDFGDGQTSTEQKPTHTYAARGSHTVTLVVTDNQGLASAAVTKSISASPNAAPVAAFSADAKNLVVGFDASASSDADGSVASYAWDFGDGESSTQQTPSHTYARSGSYTVTLTVKDDRGLASAVTSKSVTVAANSAPVAAFTATPSNLVVAFDGSASMDADGSVASYAWDFGDGDTVTTVKPSHTYAAAGTYTVTLTVKDNQGLASDVVTKSVVVQGVTAWAQDGFGRTVASGWGTADTGGIWTLSGGNANFSVASGVGRINLATPGASPKAQLQTVSKGDVEVKGSFSLDKIANGGGTYVSFTSRTGGFSSEYRAKVWVKANGTVNLSTVALQASETTLSSVNVAGLTVAAGEKVWVRFQTTGTGTATLRAKVWKDGTTEPATWTTTGSNSTPELQDAGGVGVSTSLSSSATTGASRVTVDDFWAGSLNRQP</sequence>
<dbReference type="GO" id="GO:0006816">
    <property type="term" value="P:calcium ion transport"/>
    <property type="evidence" value="ECO:0007669"/>
    <property type="project" value="TreeGrafter"/>
</dbReference>
<dbReference type="Pfam" id="PF18911">
    <property type="entry name" value="PKD_4"/>
    <property type="match status" value="5"/>
</dbReference>
<keyword evidence="4" id="KW-0677">Repeat</keyword>
<keyword evidence="5" id="KW-1133">Transmembrane helix</keyword>
<dbReference type="GO" id="GO:0005975">
    <property type="term" value="P:carbohydrate metabolic process"/>
    <property type="evidence" value="ECO:0007669"/>
    <property type="project" value="UniProtKB-ARBA"/>
</dbReference>
<reference evidence="11 12" key="1">
    <citation type="submission" date="2020-08" db="EMBL/GenBank/DDBJ databases">
        <title>Genomic Encyclopedia of Type Strains, Phase IV (KMG-V): Genome sequencing to study the core and pangenomes of soil and plant-associated prokaryotes.</title>
        <authorList>
            <person name="Whitman W."/>
        </authorList>
    </citation>
    <scope>NUCLEOTIDE SEQUENCE [LARGE SCALE GENOMIC DNA]</scope>
    <source>
        <strain evidence="11 12">B3ACCR2</strain>
    </source>
</reference>
<dbReference type="SMART" id="SM00089">
    <property type="entry name" value="PKD"/>
    <property type="match status" value="5"/>
</dbReference>
<evidence type="ECO:0000256" key="9">
    <source>
        <dbReference type="SAM" id="SignalP"/>
    </source>
</evidence>
<keyword evidence="7" id="KW-1015">Disulfide bond</keyword>
<feature type="signal peptide" evidence="9">
    <location>
        <begin position="1"/>
        <end position="27"/>
    </location>
</feature>
<evidence type="ECO:0000256" key="7">
    <source>
        <dbReference type="ARBA" id="ARBA00023157"/>
    </source>
</evidence>
<dbReference type="SUPFAM" id="SSF49299">
    <property type="entry name" value="PKD domain"/>
    <property type="match status" value="5"/>
</dbReference>
<gene>
    <name evidence="11" type="ORF">FHW14_000877</name>
</gene>
<evidence type="ECO:0000256" key="1">
    <source>
        <dbReference type="ARBA" id="ARBA00004141"/>
    </source>
</evidence>
<feature type="domain" description="PKD" evidence="10">
    <location>
        <begin position="1263"/>
        <end position="1350"/>
    </location>
</feature>
<name>A0A839PN62_9MICO</name>
<dbReference type="GO" id="GO:0005261">
    <property type="term" value="F:monoatomic cation channel activity"/>
    <property type="evidence" value="ECO:0007669"/>
    <property type="project" value="TreeGrafter"/>
</dbReference>
<evidence type="ECO:0000256" key="3">
    <source>
        <dbReference type="ARBA" id="ARBA00022729"/>
    </source>
</evidence>
<dbReference type="Pfam" id="PF13385">
    <property type="entry name" value="Laminin_G_3"/>
    <property type="match status" value="2"/>
</dbReference>
<dbReference type="SUPFAM" id="SSF50998">
    <property type="entry name" value="Quinoprotein alcohol dehydrogenase-like"/>
    <property type="match status" value="1"/>
</dbReference>
<evidence type="ECO:0000259" key="10">
    <source>
        <dbReference type="PROSITE" id="PS50093"/>
    </source>
</evidence>
<dbReference type="GO" id="GO:0005886">
    <property type="term" value="C:plasma membrane"/>
    <property type="evidence" value="ECO:0007669"/>
    <property type="project" value="TreeGrafter"/>
</dbReference>
<dbReference type="CDD" id="cd00146">
    <property type="entry name" value="PKD"/>
    <property type="match status" value="5"/>
</dbReference>
<feature type="compositionally biased region" description="Low complexity" evidence="8">
    <location>
        <begin position="1618"/>
        <end position="1629"/>
    </location>
</feature>
<dbReference type="PANTHER" id="PTHR46730">
    <property type="entry name" value="POLYCYSTIN-1"/>
    <property type="match status" value="1"/>
</dbReference>
<dbReference type="InterPro" id="IPR013320">
    <property type="entry name" value="ConA-like_dom_sf"/>
</dbReference>
<keyword evidence="2" id="KW-0812">Transmembrane</keyword>
<keyword evidence="6" id="KW-0472">Membrane</keyword>
<dbReference type="InterPro" id="IPR000601">
    <property type="entry name" value="PKD_dom"/>
</dbReference>
<dbReference type="InterPro" id="IPR001791">
    <property type="entry name" value="Laminin_G"/>
</dbReference>
<feature type="domain" description="PKD" evidence="10">
    <location>
        <begin position="1179"/>
        <end position="1266"/>
    </location>
</feature>
<keyword evidence="3 9" id="KW-0732">Signal</keyword>
<dbReference type="InterPro" id="IPR022409">
    <property type="entry name" value="PKD/Chitinase_dom"/>
</dbReference>
<dbReference type="Gene3D" id="2.60.120.200">
    <property type="match status" value="2"/>
</dbReference>
<dbReference type="Gene3D" id="2.60.40.10">
    <property type="entry name" value="Immunoglobulins"/>
    <property type="match status" value="5"/>
</dbReference>
<proteinExistence type="predicted"/>
<comment type="caution">
    <text evidence="11">The sequence shown here is derived from an EMBL/GenBank/DDBJ whole genome shotgun (WGS) entry which is preliminary data.</text>
</comment>
<evidence type="ECO:0000313" key="12">
    <source>
        <dbReference type="Proteomes" id="UP000590811"/>
    </source>
</evidence>
<feature type="domain" description="PKD" evidence="10">
    <location>
        <begin position="1095"/>
        <end position="1177"/>
    </location>
</feature>
<dbReference type="SUPFAM" id="SSF49899">
    <property type="entry name" value="Concanavalin A-like lectins/glucanases"/>
    <property type="match status" value="2"/>
</dbReference>
<protein>
    <submittedName>
        <fullName evidence="11">PKD repeat protein</fullName>
    </submittedName>
</protein>
<dbReference type="PROSITE" id="PS50093">
    <property type="entry name" value="PKD"/>
    <property type="match status" value="5"/>
</dbReference>
<dbReference type="SMART" id="SM00560">
    <property type="entry name" value="LamGL"/>
    <property type="match status" value="2"/>
</dbReference>
<dbReference type="EMBL" id="JACHVT010000002">
    <property type="protein sequence ID" value="MBB2985728.1"/>
    <property type="molecule type" value="Genomic_DNA"/>
</dbReference>
<dbReference type="CDD" id="cd00110">
    <property type="entry name" value="LamG"/>
    <property type="match status" value="1"/>
</dbReference>
<evidence type="ECO:0000256" key="2">
    <source>
        <dbReference type="ARBA" id="ARBA00022692"/>
    </source>
</evidence>